<keyword evidence="3" id="KW-0391">Immunity</keyword>
<dbReference type="GO" id="GO:0008270">
    <property type="term" value="F:zinc ion binding"/>
    <property type="evidence" value="ECO:0007669"/>
    <property type="project" value="InterPro"/>
</dbReference>
<dbReference type="CDD" id="cd06583">
    <property type="entry name" value="PGRP"/>
    <property type="match status" value="1"/>
</dbReference>
<feature type="domain" description="Peptidoglycan recognition protein family" evidence="5">
    <location>
        <begin position="10"/>
        <end position="144"/>
    </location>
</feature>
<evidence type="ECO:0008006" key="8">
    <source>
        <dbReference type="Google" id="ProtNLM"/>
    </source>
</evidence>
<dbReference type="InterPro" id="IPR006619">
    <property type="entry name" value="PGRP_domain_met/bac"/>
</dbReference>
<evidence type="ECO:0000256" key="1">
    <source>
        <dbReference type="ARBA" id="ARBA00007553"/>
    </source>
</evidence>
<name>A0A6L2Q2W1_COPFO</name>
<feature type="domain" description="N-acetylmuramoyl-L-alanine amidase" evidence="4">
    <location>
        <begin position="18"/>
        <end position="144"/>
    </location>
</feature>
<feature type="non-terminal residue" evidence="6">
    <location>
        <position position="144"/>
    </location>
</feature>
<comment type="similarity">
    <text evidence="1">Belongs to the N-acetylmuramoyl-L-alanine amidase 2 family.</text>
</comment>
<dbReference type="InterPro" id="IPR036505">
    <property type="entry name" value="Amidase/PGRP_sf"/>
</dbReference>
<dbReference type="FunCoup" id="A0A6L2Q2W1">
    <property type="interactions" value="35"/>
</dbReference>
<evidence type="ECO:0000256" key="3">
    <source>
        <dbReference type="ARBA" id="ARBA00022859"/>
    </source>
</evidence>
<dbReference type="GO" id="GO:0009253">
    <property type="term" value="P:peptidoglycan catabolic process"/>
    <property type="evidence" value="ECO:0007669"/>
    <property type="project" value="InterPro"/>
</dbReference>
<dbReference type="SMART" id="SM00701">
    <property type="entry name" value="PGRP"/>
    <property type="match status" value="1"/>
</dbReference>
<dbReference type="GO" id="GO:0045087">
    <property type="term" value="P:innate immune response"/>
    <property type="evidence" value="ECO:0007669"/>
    <property type="project" value="UniProtKB-KW"/>
</dbReference>
<dbReference type="InterPro" id="IPR015510">
    <property type="entry name" value="PGRP"/>
</dbReference>
<reference evidence="7" key="1">
    <citation type="submission" date="2020-01" db="EMBL/GenBank/DDBJ databases">
        <title>Draft genome sequence of the Termite Coptotermes fromosanus.</title>
        <authorList>
            <person name="Itakura S."/>
            <person name="Yosikawa Y."/>
            <person name="Umezawa K."/>
        </authorList>
    </citation>
    <scope>NUCLEOTIDE SEQUENCE [LARGE SCALE GENOMIC DNA]</scope>
</reference>
<dbReference type="InterPro" id="IPR002502">
    <property type="entry name" value="Amidase_domain"/>
</dbReference>
<protein>
    <recommendedName>
        <fullName evidence="8">Peptidoglycan-recognition protein</fullName>
    </recommendedName>
</protein>
<evidence type="ECO:0000313" key="6">
    <source>
        <dbReference type="EMBL" id="GFG39223.1"/>
    </source>
</evidence>
<comment type="caution">
    <text evidence="6">The sequence shown here is derived from an EMBL/GenBank/DDBJ whole genome shotgun (WGS) entry which is preliminary data.</text>
</comment>
<dbReference type="EMBL" id="BLKM01000883">
    <property type="protein sequence ID" value="GFG39223.1"/>
    <property type="molecule type" value="Genomic_DNA"/>
</dbReference>
<dbReference type="Proteomes" id="UP000502823">
    <property type="component" value="Unassembled WGS sequence"/>
</dbReference>
<evidence type="ECO:0000313" key="7">
    <source>
        <dbReference type="Proteomes" id="UP000502823"/>
    </source>
</evidence>
<dbReference type="InParanoid" id="A0A6L2Q2W1"/>
<keyword evidence="2" id="KW-0399">Innate immunity</keyword>
<dbReference type="OrthoDB" id="10001926at2759"/>
<dbReference type="SMART" id="SM00644">
    <property type="entry name" value="Ami_2"/>
    <property type="match status" value="1"/>
</dbReference>
<dbReference type="PANTHER" id="PTHR11022">
    <property type="entry name" value="PEPTIDOGLYCAN RECOGNITION PROTEIN"/>
    <property type="match status" value="1"/>
</dbReference>
<dbReference type="AlphaFoldDB" id="A0A6L2Q2W1"/>
<gene>
    <name evidence="6" type="ORF">Cfor_00124</name>
</gene>
<dbReference type="Gene3D" id="3.40.80.10">
    <property type="entry name" value="Peptidoglycan recognition protein-like"/>
    <property type="match status" value="1"/>
</dbReference>
<dbReference type="FunFam" id="3.40.80.10:FF:000001">
    <property type="entry name" value="Peptidoglycan recognition protein 1"/>
    <property type="match status" value="1"/>
</dbReference>
<accession>A0A6L2Q2W1</accession>
<dbReference type="PANTHER" id="PTHR11022:SF41">
    <property type="entry name" value="PEPTIDOGLYCAN-RECOGNITION PROTEIN LC-RELATED"/>
    <property type="match status" value="1"/>
</dbReference>
<evidence type="ECO:0000259" key="5">
    <source>
        <dbReference type="SMART" id="SM00701"/>
    </source>
</evidence>
<dbReference type="GO" id="GO:0008745">
    <property type="term" value="F:N-acetylmuramoyl-L-alanine amidase activity"/>
    <property type="evidence" value="ECO:0007669"/>
    <property type="project" value="InterPro"/>
</dbReference>
<dbReference type="Pfam" id="PF01510">
    <property type="entry name" value="Amidase_2"/>
    <property type="match status" value="1"/>
</dbReference>
<sequence length="144" mass="15897">MRNFNLIACPKIISRGEWGARPPKGAQIRLPLPVPYAVIHHGGDKAYCSTRSSCAAVVRSYQNYHMNNKRWGDIGYNFVVGEDGNIYEGRGWNVMGAHAPAYNAQSIGICIIGDFTDRLPNQAALRAVRQLIQCGVELKKIQPG</sequence>
<proteinExistence type="inferred from homology"/>
<organism evidence="6 7">
    <name type="scientific">Coptotermes formosanus</name>
    <name type="common">Formosan subterranean termite</name>
    <dbReference type="NCBI Taxonomy" id="36987"/>
    <lineage>
        <taxon>Eukaryota</taxon>
        <taxon>Metazoa</taxon>
        <taxon>Ecdysozoa</taxon>
        <taxon>Arthropoda</taxon>
        <taxon>Hexapoda</taxon>
        <taxon>Insecta</taxon>
        <taxon>Pterygota</taxon>
        <taxon>Neoptera</taxon>
        <taxon>Polyneoptera</taxon>
        <taxon>Dictyoptera</taxon>
        <taxon>Blattodea</taxon>
        <taxon>Blattoidea</taxon>
        <taxon>Termitoidae</taxon>
        <taxon>Rhinotermitidae</taxon>
        <taxon>Coptotermes</taxon>
    </lineage>
</organism>
<keyword evidence="7" id="KW-1185">Reference proteome</keyword>
<evidence type="ECO:0000259" key="4">
    <source>
        <dbReference type="SMART" id="SM00644"/>
    </source>
</evidence>
<evidence type="ECO:0000256" key="2">
    <source>
        <dbReference type="ARBA" id="ARBA00022588"/>
    </source>
</evidence>
<dbReference type="SUPFAM" id="SSF55846">
    <property type="entry name" value="N-acetylmuramoyl-L-alanine amidase-like"/>
    <property type="match status" value="1"/>
</dbReference>